<organism evidence="2 3">
    <name type="scientific">Ataeniobius toweri</name>
    <dbReference type="NCBI Taxonomy" id="208326"/>
    <lineage>
        <taxon>Eukaryota</taxon>
        <taxon>Metazoa</taxon>
        <taxon>Chordata</taxon>
        <taxon>Craniata</taxon>
        <taxon>Vertebrata</taxon>
        <taxon>Euteleostomi</taxon>
        <taxon>Actinopterygii</taxon>
        <taxon>Neopterygii</taxon>
        <taxon>Teleostei</taxon>
        <taxon>Neoteleostei</taxon>
        <taxon>Acanthomorphata</taxon>
        <taxon>Ovalentaria</taxon>
        <taxon>Atherinomorphae</taxon>
        <taxon>Cyprinodontiformes</taxon>
        <taxon>Goodeidae</taxon>
        <taxon>Ataeniobius</taxon>
    </lineage>
</organism>
<evidence type="ECO:0000256" key="1">
    <source>
        <dbReference type="SAM" id="MobiDB-lite"/>
    </source>
</evidence>
<evidence type="ECO:0000313" key="3">
    <source>
        <dbReference type="Proteomes" id="UP001345963"/>
    </source>
</evidence>
<sequence length="69" mass="7475">MMELLVFTEEHSHPAEEAYFSCLDPGSPLSPDPNPGPIEPLKGAQAPGNRLAQTPYRGRDRGQVIISTS</sequence>
<dbReference type="Proteomes" id="UP001345963">
    <property type="component" value="Unassembled WGS sequence"/>
</dbReference>
<name>A0ABU7AGI2_9TELE</name>
<feature type="compositionally biased region" description="Pro residues" evidence="1">
    <location>
        <begin position="28"/>
        <end position="38"/>
    </location>
</feature>
<feature type="region of interest" description="Disordered" evidence="1">
    <location>
        <begin position="22"/>
        <end position="69"/>
    </location>
</feature>
<proteinExistence type="predicted"/>
<comment type="caution">
    <text evidence="2">The sequence shown here is derived from an EMBL/GenBank/DDBJ whole genome shotgun (WGS) entry which is preliminary data.</text>
</comment>
<protein>
    <submittedName>
        <fullName evidence="2">Uncharacterized protein</fullName>
    </submittedName>
</protein>
<evidence type="ECO:0000313" key="2">
    <source>
        <dbReference type="EMBL" id="MED6236520.1"/>
    </source>
</evidence>
<accession>A0ABU7AGI2</accession>
<dbReference type="EMBL" id="JAHUTI010012162">
    <property type="protein sequence ID" value="MED6236520.1"/>
    <property type="molecule type" value="Genomic_DNA"/>
</dbReference>
<keyword evidence="3" id="KW-1185">Reference proteome</keyword>
<gene>
    <name evidence="2" type="ORF">ATANTOWER_010492</name>
</gene>
<reference evidence="2 3" key="1">
    <citation type="submission" date="2021-07" db="EMBL/GenBank/DDBJ databases">
        <authorList>
            <person name="Palmer J.M."/>
        </authorList>
    </citation>
    <scope>NUCLEOTIDE SEQUENCE [LARGE SCALE GENOMIC DNA]</scope>
    <source>
        <strain evidence="2 3">AT_MEX2019</strain>
        <tissue evidence="2">Muscle</tissue>
    </source>
</reference>